<name>A0A9P6NJM8_9BASI</name>
<comment type="caution">
    <text evidence="3">The sequence shown here is derived from an EMBL/GenBank/DDBJ whole genome shotgun (WGS) entry which is preliminary data.</text>
</comment>
<evidence type="ECO:0000313" key="3">
    <source>
        <dbReference type="EMBL" id="KAG0145369.1"/>
    </source>
</evidence>
<sequence>MAITKILGCAVVFCVLGLAVASPTSGELSKRGFFKLNFCAYKDDLADGCSKGYANCCDRCCDKVRTNDMPGSANLDSWNDMCNCKINTRKPSPPSPPPVIPPPVSPPPPPLQAGQSYYVDSVVLHGPAIPTNVMPPNTIAYFAPNPYPQGGNQYFYVPAGLTASAALPNPPSSAPSSYITYYVPASSPSQAQVTTSQVPSVNVNINGHP</sequence>
<feature type="region of interest" description="Disordered" evidence="1">
    <location>
        <begin position="93"/>
        <end position="112"/>
    </location>
</feature>
<evidence type="ECO:0000313" key="4">
    <source>
        <dbReference type="Proteomes" id="UP000886653"/>
    </source>
</evidence>
<feature type="signal peptide" evidence="2">
    <location>
        <begin position="1"/>
        <end position="21"/>
    </location>
</feature>
<protein>
    <submittedName>
        <fullName evidence="3">Uncharacterized protein</fullName>
    </submittedName>
</protein>
<organism evidence="3 4">
    <name type="scientific">Cronartium quercuum f. sp. fusiforme G11</name>
    <dbReference type="NCBI Taxonomy" id="708437"/>
    <lineage>
        <taxon>Eukaryota</taxon>
        <taxon>Fungi</taxon>
        <taxon>Dikarya</taxon>
        <taxon>Basidiomycota</taxon>
        <taxon>Pucciniomycotina</taxon>
        <taxon>Pucciniomycetes</taxon>
        <taxon>Pucciniales</taxon>
        <taxon>Coleosporiaceae</taxon>
        <taxon>Cronartium</taxon>
    </lineage>
</organism>
<dbReference type="Proteomes" id="UP000886653">
    <property type="component" value="Unassembled WGS sequence"/>
</dbReference>
<evidence type="ECO:0000256" key="2">
    <source>
        <dbReference type="SAM" id="SignalP"/>
    </source>
</evidence>
<keyword evidence="4" id="KW-1185">Reference proteome</keyword>
<dbReference type="EMBL" id="MU167278">
    <property type="protein sequence ID" value="KAG0145369.1"/>
    <property type="molecule type" value="Genomic_DNA"/>
</dbReference>
<evidence type="ECO:0000256" key="1">
    <source>
        <dbReference type="SAM" id="MobiDB-lite"/>
    </source>
</evidence>
<proteinExistence type="predicted"/>
<reference evidence="3" key="1">
    <citation type="submission" date="2013-11" db="EMBL/GenBank/DDBJ databases">
        <title>Genome sequence of the fusiform rust pathogen reveals effectors for host alternation and coevolution with pine.</title>
        <authorList>
            <consortium name="DOE Joint Genome Institute"/>
            <person name="Smith K."/>
            <person name="Pendleton A."/>
            <person name="Kubisiak T."/>
            <person name="Anderson C."/>
            <person name="Salamov A."/>
            <person name="Aerts A."/>
            <person name="Riley R."/>
            <person name="Clum A."/>
            <person name="Lindquist E."/>
            <person name="Ence D."/>
            <person name="Campbell M."/>
            <person name="Kronenberg Z."/>
            <person name="Feau N."/>
            <person name="Dhillon B."/>
            <person name="Hamelin R."/>
            <person name="Burleigh J."/>
            <person name="Smith J."/>
            <person name="Yandell M."/>
            <person name="Nelson C."/>
            <person name="Grigoriev I."/>
            <person name="Davis J."/>
        </authorList>
    </citation>
    <scope>NUCLEOTIDE SEQUENCE</scope>
    <source>
        <strain evidence="3">G11</strain>
    </source>
</reference>
<gene>
    <name evidence="3" type="ORF">CROQUDRAFT_579753</name>
</gene>
<dbReference type="AlphaFoldDB" id="A0A9P6NJM8"/>
<feature type="chain" id="PRO_5040120842" evidence="2">
    <location>
        <begin position="22"/>
        <end position="209"/>
    </location>
</feature>
<feature type="compositionally biased region" description="Pro residues" evidence="1">
    <location>
        <begin position="93"/>
        <end position="111"/>
    </location>
</feature>
<accession>A0A9P6NJM8</accession>
<keyword evidence="2" id="KW-0732">Signal</keyword>